<dbReference type="Pfam" id="PF01549">
    <property type="entry name" value="ShK"/>
    <property type="match status" value="2"/>
</dbReference>
<dbReference type="Gene3D" id="1.10.10.1940">
    <property type="match status" value="1"/>
</dbReference>
<evidence type="ECO:0000256" key="1">
    <source>
        <dbReference type="PROSITE-ProRule" id="PRU01005"/>
    </source>
</evidence>
<accession>A0A0R3S4L3</accession>
<dbReference type="InterPro" id="IPR003582">
    <property type="entry name" value="ShKT_dom"/>
</dbReference>
<evidence type="ECO:0000313" key="4">
    <source>
        <dbReference type="WBParaSite" id="EEL_0000973201-mRNA-1"/>
    </source>
</evidence>
<dbReference type="AlphaFoldDB" id="A0A0R3S4L3"/>
<evidence type="ECO:0000259" key="2">
    <source>
        <dbReference type="PROSITE" id="PS51670"/>
    </source>
</evidence>
<evidence type="ECO:0000313" key="3">
    <source>
        <dbReference type="Proteomes" id="UP000050640"/>
    </source>
</evidence>
<dbReference type="PANTHER" id="PTHR46219">
    <property type="entry name" value="PROTEIN CBG11138"/>
    <property type="match status" value="1"/>
</dbReference>
<feature type="domain" description="ShKT" evidence="2">
    <location>
        <begin position="69"/>
        <end position="108"/>
    </location>
</feature>
<organism evidence="3 4">
    <name type="scientific">Elaeophora elaphi</name>
    <dbReference type="NCBI Taxonomy" id="1147741"/>
    <lineage>
        <taxon>Eukaryota</taxon>
        <taxon>Metazoa</taxon>
        <taxon>Ecdysozoa</taxon>
        <taxon>Nematoda</taxon>
        <taxon>Chromadorea</taxon>
        <taxon>Rhabditida</taxon>
        <taxon>Spirurina</taxon>
        <taxon>Spiruromorpha</taxon>
        <taxon>Filarioidea</taxon>
        <taxon>Onchocercidae</taxon>
        <taxon>Elaeophora</taxon>
    </lineage>
</organism>
<dbReference type="SMART" id="SM00254">
    <property type="entry name" value="ShKT"/>
    <property type="match status" value="2"/>
</dbReference>
<name>A0A0R3S4L3_9BILA</name>
<protein>
    <submittedName>
        <fullName evidence="4">ShTK domain protein</fullName>
    </submittedName>
</protein>
<dbReference type="WBParaSite" id="EEL_0000973201-mRNA-1">
    <property type="protein sequence ID" value="EEL_0000973201-mRNA-1"/>
    <property type="gene ID" value="EEL_0000973201"/>
</dbReference>
<dbReference type="Gene3D" id="1.10.10.1870">
    <property type="entry name" value="ShTK domain-like"/>
    <property type="match status" value="1"/>
</dbReference>
<dbReference type="STRING" id="1147741.A0A0R3S4L3"/>
<reference evidence="4" key="1">
    <citation type="submission" date="2017-02" db="UniProtKB">
        <authorList>
            <consortium name="WormBaseParasite"/>
        </authorList>
    </citation>
    <scope>IDENTIFICATION</scope>
</reference>
<dbReference type="PANTHER" id="PTHR46219:SF5">
    <property type="entry name" value="SHKT DOMAIN-CONTAINING PROTEIN"/>
    <property type="match status" value="1"/>
</dbReference>
<dbReference type="Proteomes" id="UP000050640">
    <property type="component" value="Unplaced"/>
</dbReference>
<sequence>LQGDDDGRFFYLITVTALCTCVDLAPPNKPSSCPQLTNLCNDTLYYELMSKQCPKTCGYCSKNITPSVCQDEALPNAPSQCPDLFYLCNNPFYRNLMTQQCPKTCSRC</sequence>
<feature type="domain" description="ShKT" evidence="2">
    <location>
        <begin position="21"/>
        <end position="60"/>
    </location>
</feature>
<dbReference type="PROSITE" id="PS51670">
    <property type="entry name" value="SHKT"/>
    <property type="match status" value="2"/>
</dbReference>
<keyword evidence="3" id="KW-1185">Reference proteome</keyword>
<comment type="caution">
    <text evidence="1">Lacks conserved residue(s) required for the propagation of feature annotation.</text>
</comment>
<proteinExistence type="predicted"/>